<sequence>MMGKRSLRSGGICRKSKRSKLHSLNEEVVSQYHNDDDNHGGPSTLSGEAYYRPPTTPFELPHIFREILANLSLKDWMSCRLVSNNWYDACSTVRLSNKIKMVIHNAEKLMALVDERMDCAPNDIPNIYEDVELPINVPIDDVPMSNFLTKFGHRMKRLVVPAGWSMEGLKNILFKQCVNLEELVLVMKGVIHRGRRQVVPVEGSEQESKSPPKLKKLRLEIYKANVDLPPTCVDIINPQFMGLGSHFTIRGHRA</sequence>
<evidence type="ECO:0000313" key="2">
    <source>
        <dbReference type="EMBL" id="OXA52639.1"/>
    </source>
</evidence>
<feature type="domain" description="F-box" evidence="1">
    <location>
        <begin position="60"/>
        <end position="99"/>
    </location>
</feature>
<dbReference type="Proteomes" id="UP000198287">
    <property type="component" value="Unassembled WGS sequence"/>
</dbReference>
<dbReference type="InterPro" id="IPR036047">
    <property type="entry name" value="F-box-like_dom_sf"/>
</dbReference>
<name>A0A226E5D2_FOLCA</name>
<dbReference type="EMBL" id="LNIX01000006">
    <property type="protein sequence ID" value="OXA52639.1"/>
    <property type="molecule type" value="Genomic_DNA"/>
</dbReference>
<accession>A0A226E5D2</accession>
<organism evidence="2 3">
    <name type="scientific">Folsomia candida</name>
    <name type="common">Springtail</name>
    <dbReference type="NCBI Taxonomy" id="158441"/>
    <lineage>
        <taxon>Eukaryota</taxon>
        <taxon>Metazoa</taxon>
        <taxon>Ecdysozoa</taxon>
        <taxon>Arthropoda</taxon>
        <taxon>Hexapoda</taxon>
        <taxon>Collembola</taxon>
        <taxon>Entomobryomorpha</taxon>
        <taxon>Isotomoidea</taxon>
        <taxon>Isotomidae</taxon>
        <taxon>Proisotominae</taxon>
        <taxon>Folsomia</taxon>
    </lineage>
</organism>
<evidence type="ECO:0000259" key="1">
    <source>
        <dbReference type="SMART" id="SM00256"/>
    </source>
</evidence>
<evidence type="ECO:0000313" key="3">
    <source>
        <dbReference type="Proteomes" id="UP000198287"/>
    </source>
</evidence>
<dbReference type="SMART" id="SM00256">
    <property type="entry name" value="FBOX"/>
    <property type="match status" value="1"/>
</dbReference>
<protein>
    <recommendedName>
        <fullName evidence="1">F-box domain-containing protein</fullName>
    </recommendedName>
</protein>
<keyword evidence="3" id="KW-1185">Reference proteome</keyword>
<dbReference type="AlphaFoldDB" id="A0A226E5D2"/>
<comment type="caution">
    <text evidence="2">The sequence shown here is derived from an EMBL/GenBank/DDBJ whole genome shotgun (WGS) entry which is preliminary data.</text>
</comment>
<gene>
    <name evidence="2" type="ORF">Fcan01_12791</name>
</gene>
<dbReference type="InterPro" id="IPR001810">
    <property type="entry name" value="F-box_dom"/>
</dbReference>
<dbReference type="CDD" id="cd09917">
    <property type="entry name" value="F-box_SF"/>
    <property type="match status" value="1"/>
</dbReference>
<reference evidence="2 3" key="1">
    <citation type="submission" date="2015-12" db="EMBL/GenBank/DDBJ databases">
        <title>The genome of Folsomia candida.</title>
        <authorList>
            <person name="Faddeeva A."/>
            <person name="Derks M.F."/>
            <person name="Anvar Y."/>
            <person name="Smit S."/>
            <person name="Van Straalen N."/>
            <person name="Roelofs D."/>
        </authorList>
    </citation>
    <scope>NUCLEOTIDE SEQUENCE [LARGE SCALE GENOMIC DNA]</scope>
    <source>
        <strain evidence="2 3">VU population</strain>
        <tissue evidence="2">Whole body</tissue>
    </source>
</reference>
<dbReference type="SUPFAM" id="SSF81383">
    <property type="entry name" value="F-box domain"/>
    <property type="match status" value="1"/>
</dbReference>
<proteinExistence type="predicted"/>
<dbReference type="Pfam" id="PF00646">
    <property type="entry name" value="F-box"/>
    <property type="match status" value="1"/>
</dbReference>